<accession>V2WRF0</accession>
<evidence type="ECO:0000313" key="1">
    <source>
        <dbReference type="EMBL" id="ESK89438.1"/>
    </source>
</evidence>
<proteinExistence type="predicted"/>
<gene>
    <name evidence="1" type="ORF">Moror_16157</name>
</gene>
<keyword evidence="2" id="KW-1185">Reference proteome</keyword>
<comment type="caution">
    <text evidence="1">The sequence shown here is derived from an EMBL/GenBank/DDBJ whole genome shotgun (WGS) entry which is preliminary data.</text>
</comment>
<dbReference type="AlphaFoldDB" id="V2WRF0"/>
<dbReference type="HOGENOM" id="CLU_021108_3_0_1"/>
<protein>
    <submittedName>
        <fullName evidence="1">Uncharacterized protein</fullName>
    </submittedName>
</protein>
<sequence>MASVSGAQAFTMNTRDVTHVGRDQYMHHHTHYHTEIPPHFGLRIDPAEGVPRRTSYQPPSIPCPCDPSLPTSLLYTLLLFQEKQGYPLWSPQPNTTLPDEYVREGTRIGDVGIVHHDKPFDFLFNITYPADHPINYRGVPEGFIQLRLEELDITHVSEHRESDSHFIGPRHALTKDRVLDEYLGEGLNRSYQFTASNHRGAILMLPEGSSVATLESKAVFRDYAKEHASEWFTYAEKQRGRIFPSETDPSLYLITGWEKCSSWGVSSFFIPPAAEKSVSLYFNAIETGQRNYAMYSWVHDGRCNSRCYPNAKGTSFHPQELLKNSSVFIRGYKLSKKRKKTKLKIRDITSTTVNVERILDLPPGSANDCFDSNSTYGSESSSSQEYGYTYGGYSNHMTPKVEITIDDSSVQEQSTFHPCDLINDFLHDVASNLASNSEFSIAISHDDDWISSEKMAPCLASADGLGFLKRLSSNLTVFVDHDIVYLEAMPRQQQLPSKIQRGAHTPQIMDEIIVQAQVLDSRRQVKSQHRFLCHAHSVGREASNATGECLVLLARENSDDCEIPSTAPTAKLTNNKKELKMPRVMSPENNLKSPYGISENDVAVLFNPRRCYGLEAVIPRAMTPWTDAR</sequence>
<name>V2WRF0_MONRO</name>
<reference evidence="1 2" key="1">
    <citation type="journal article" date="2014" name="BMC Genomics">
        <title>Genome and secretome analysis of the hemibiotrophic fungal pathogen, Moniliophthora roreri, which causes frosty pod rot disease of cacao: mechanisms of the biotrophic and necrotrophic phases.</title>
        <authorList>
            <person name="Meinhardt L.W."/>
            <person name="Costa G.G.L."/>
            <person name="Thomazella D.P.T."/>
            <person name="Teixeira P.J.P.L."/>
            <person name="Carazzolle M.F."/>
            <person name="Schuster S.C."/>
            <person name="Carlson J.E."/>
            <person name="Guiltinan M.J."/>
            <person name="Mieczkowski P."/>
            <person name="Farmer A."/>
            <person name="Ramaraj T."/>
            <person name="Crozier J."/>
            <person name="Davis R.E."/>
            <person name="Shao J."/>
            <person name="Melnick R.L."/>
            <person name="Pereira G.A.G."/>
            <person name="Bailey B.A."/>
        </authorList>
    </citation>
    <scope>NUCLEOTIDE SEQUENCE [LARGE SCALE GENOMIC DNA]</scope>
    <source>
        <strain evidence="1 2">MCA 2997</strain>
    </source>
</reference>
<organism evidence="1 2">
    <name type="scientific">Moniliophthora roreri (strain MCA 2997)</name>
    <name type="common">Cocoa frosty pod rot fungus</name>
    <name type="synonym">Crinipellis roreri</name>
    <dbReference type="NCBI Taxonomy" id="1381753"/>
    <lineage>
        <taxon>Eukaryota</taxon>
        <taxon>Fungi</taxon>
        <taxon>Dikarya</taxon>
        <taxon>Basidiomycota</taxon>
        <taxon>Agaricomycotina</taxon>
        <taxon>Agaricomycetes</taxon>
        <taxon>Agaricomycetidae</taxon>
        <taxon>Agaricales</taxon>
        <taxon>Marasmiineae</taxon>
        <taxon>Marasmiaceae</taxon>
        <taxon>Moniliophthora</taxon>
    </lineage>
</organism>
<dbReference type="KEGG" id="mrr:Moror_16157"/>
<dbReference type="Proteomes" id="UP000017559">
    <property type="component" value="Unassembled WGS sequence"/>
</dbReference>
<evidence type="ECO:0000313" key="2">
    <source>
        <dbReference type="Proteomes" id="UP000017559"/>
    </source>
</evidence>
<dbReference type="STRING" id="1381753.V2WRF0"/>
<dbReference type="OrthoDB" id="3222453at2759"/>
<dbReference type="EMBL" id="AWSO01000561">
    <property type="protein sequence ID" value="ESK89438.1"/>
    <property type="molecule type" value="Genomic_DNA"/>
</dbReference>